<keyword evidence="4 5" id="KW-0472">Membrane</keyword>
<feature type="transmembrane region" description="Helical" evidence="5">
    <location>
        <begin position="305"/>
        <end position="329"/>
    </location>
</feature>
<feature type="transmembrane region" description="Helical" evidence="5">
    <location>
        <begin position="102"/>
        <end position="125"/>
    </location>
</feature>
<evidence type="ECO:0000256" key="1">
    <source>
        <dbReference type="ARBA" id="ARBA00004141"/>
    </source>
</evidence>
<organism evidence="6 7">
    <name type="scientific">Rhodosorus marinus</name>
    <dbReference type="NCBI Taxonomy" id="101924"/>
    <lineage>
        <taxon>Eukaryota</taxon>
        <taxon>Rhodophyta</taxon>
        <taxon>Stylonematophyceae</taxon>
        <taxon>Stylonematales</taxon>
        <taxon>Stylonemataceae</taxon>
        <taxon>Rhodosorus</taxon>
    </lineage>
</organism>
<keyword evidence="2 5" id="KW-0812">Transmembrane</keyword>
<evidence type="ECO:0008006" key="8">
    <source>
        <dbReference type="Google" id="ProtNLM"/>
    </source>
</evidence>
<comment type="caution">
    <text evidence="6">The sequence shown here is derived from an EMBL/GenBank/DDBJ whole genome shotgun (WGS) entry which is preliminary data.</text>
</comment>
<dbReference type="Proteomes" id="UP001157974">
    <property type="component" value="Unassembled WGS sequence"/>
</dbReference>
<feature type="transmembrane region" description="Helical" evidence="5">
    <location>
        <begin position="210"/>
        <end position="233"/>
    </location>
</feature>
<keyword evidence="7" id="KW-1185">Reference proteome</keyword>
<proteinExistence type="predicted"/>
<evidence type="ECO:0000256" key="5">
    <source>
        <dbReference type="SAM" id="Phobius"/>
    </source>
</evidence>
<reference evidence="6 7" key="1">
    <citation type="journal article" date="2023" name="Nat. Commun.">
        <title>Origin of minicircular mitochondrial genomes in red algae.</title>
        <authorList>
            <person name="Lee Y."/>
            <person name="Cho C.H."/>
            <person name="Lee Y.M."/>
            <person name="Park S.I."/>
            <person name="Yang J.H."/>
            <person name="West J.A."/>
            <person name="Bhattacharya D."/>
            <person name="Yoon H.S."/>
        </authorList>
    </citation>
    <scope>NUCLEOTIDE SEQUENCE [LARGE SCALE GENOMIC DNA]</scope>
    <source>
        <strain evidence="6 7">CCMP1338</strain>
        <tissue evidence="6">Whole cell</tissue>
    </source>
</reference>
<comment type="subcellular location">
    <subcellularLocation>
        <location evidence="1">Membrane</location>
        <topology evidence="1">Multi-pass membrane protein</topology>
    </subcellularLocation>
</comment>
<dbReference type="InterPro" id="IPR003689">
    <property type="entry name" value="ZIP"/>
</dbReference>
<dbReference type="Pfam" id="PF02535">
    <property type="entry name" value="Zip"/>
    <property type="match status" value="1"/>
</dbReference>
<keyword evidence="3 5" id="KW-1133">Transmembrane helix</keyword>
<evidence type="ECO:0000256" key="4">
    <source>
        <dbReference type="ARBA" id="ARBA00023136"/>
    </source>
</evidence>
<evidence type="ECO:0000256" key="3">
    <source>
        <dbReference type="ARBA" id="ARBA00022989"/>
    </source>
</evidence>
<evidence type="ECO:0000256" key="2">
    <source>
        <dbReference type="ARBA" id="ARBA00022692"/>
    </source>
</evidence>
<dbReference type="AlphaFoldDB" id="A0AAV8V4P1"/>
<accession>A0AAV8V4P1</accession>
<name>A0AAV8V4P1_9RHOD</name>
<protein>
    <recommendedName>
        <fullName evidence="8">Zinc/iron permease</fullName>
    </recommendedName>
</protein>
<dbReference type="EMBL" id="JAMWBK010000001">
    <property type="protein sequence ID" value="KAJ8908887.1"/>
    <property type="molecule type" value="Genomic_DNA"/>
</dbReference>
<sequence length="332" mass="35561">MAVDERMSVFELTTVHQADDGCDSTCVSWKIGFLFIILVGALFGGLAPLLFTGKGVRTRTISQALLLCSGGVLLAISIVHMMEDAIENLLPFQEAYWSDYPFAFTMLMIGFLLDHGIESIGGYYFGKFLEKRTMGHKGGEDEEHMEGSALDHEKLEEGLAGSELSLGDEKTEKKNQEVYFAIAASAGYFGLSVHSVLAGLTLGLGDWQTALSMFVAIISHKIFAAFAVASNLLKAKPARWIYFTVITCFACTTPVAIGIGMGIAGIVGDIAKGTLLALAAGMLLYVGTVHTLEHAMKDQTLLTPIWAYLSYLSGAALMVCVIAIVTFTIGGG</sequence>
<feature type="transmembrane region" description="Helical" evidence="5">
    <location>
        <begin position="240"/>
        <end position="267"/>
    </location>
</feature>
<dbReference type="PANTHER" id="PTHR11040:SF44">
    <property type="entry name" value="PROTEIN ZNTC-RELATED"/>
    <property type="match status" value="1"/>
</dbReference>
<feature type="transmembrane region" description="Helical" evidence="5">
    <location>
        <begin position="31"/>
        <end position="52"/>
    </location>
</feature>
<evidence type="ECO:0000313" key="6">
    <source>
        <dbReference type="EMBL" id="KAJ8908887.1"/>
    </source>
</evidence>
<dbReference type="PANTHER" id="PTHR11040">
    <property type="entry name" value="ZINC/IRON TRANSPORTER"/>
    <property type="match status" value="1"/>
</dbReference>
<gene>
    <name evidence="6" type="ORF">NDN08_005591</name>
</gene>
<feature type="transmembrane region" description="Helical" evidence="5">
    <location>
        <begin position="178"/>
        <end position="204"/>
    </location>
</feature>
<evidence type="ECO:0000313" key="7">
    <source>
        <dbReference type="Proteomes" id="UP001157974"/>
    </source>
</evidence>
<feature type="transmembrane region" description="Helical" evidence="5">
    <location>
        <begin position="64"/>
        <end position="82"/>
    </location>
</feature>
<dbReference type="GO" id="GO:0016020">
    <property type="term" value="C:membrane"/>
    <property type="evidence" value="ECO:0007669"/>
    <property type="project" value="UniProtKB-SubCell"/>
</dbReference>
<feature type="transmembrane region" description="Helical" evidence="5">
    <location>
        <begin position="273"/>
        <end position="293"/>
    </location>
</feature>
<dbReference type="GO" id="GO:0005385">
    <property type="term" value="F:zinc ion transmembrane transporter activity"/>
    <property type="evidence" value="ECO:0007669"/>
    <property type="project" value="TreeGrafter"/>
</dbReference>